<proteinExistence type="predicted"/>
<feature type="domain" description="RCK C-terminal" evidence="1">
    <location>
        <begin position="76"/>
        <end position="160"/>
    </location>
</feature>
<organism evidence="2 3">
    <name type="scientific">Methermicoccus shengliensis</name>
    <dbReference type="NCBI Taxonomy" id="660064"/>
    <lineage>
        <taxon>Archaea</taxon>
        <taxon>Methanobacteriati</taxon>
        <taxon>Methanobacteriota</taxon>
        <taxon>Stenosarchaea group</taxon>
        <taxon>Methanomicrobia</taxon>
        <taxon>Methanosarcinales</taxon>
        <taxon>Methermicoccaceae</taxon>
        <taxon>Methermicoccus</taxon>
    </lineage>
</organism>
<dbReference type="InterPro" id="IPR050144">
    <property type="entry name" value="AAE_transporter"/>
</dbReference>
<dbReference type="GO" id="GO:0006813">
    <property type="term" value="P:potassium ion transport"/>
    <property type="evidence" value="ECO:0007669"/>
    <property type="project" value="InterPro"/>
</dbReference>
<gene>
    <name evidence="2" type="ORF">HA299_03435</name>
</gene>
<dbReference type="RefSeq" id="WP_042687497.1">
    <property type="nucleotide sequence ID" value="NZ_DUIH01000011.1"/>
</dbReference>
<sequence>MAEIHETELPGVGKKYTMETKEHGRIVVVIHSTGQRDLYLFEKCCEEPSASMTLSDEEARLLGAVLEGAYYQPLVTENLELVMEGLTITWVKVEEGSPLANNTIAHLQIRKLTGVSIIAIIRGEERIPNPSPDIMLQPGDTLVCIGTREQFDAFKRQFGVA</sequence>
<dbReference type="Pfam" id="PF02080">
    <property type="entry name" value="TrkA_C"/>
    <property type="match status" value="1"/>
</dbReference>
<comment type="caution">
    <text evidence="2">The sequence shown here is derived from an EMBL/GenBank/DDBJ whole genome shotgun (WGS) entry which is preliminary data.</text>
</comment>
<dbReference type="PANTHER" id="PTHR30445">
    <property type="entry name" value="K(+)_H(+) ANTIPORTER SUBUNIT KHTT"/>
    <property type="match status" value="1"/>
</dbReference>
<dbReference type="InterPro" id="IPR026278">
    <property type="entry name" value="KhtT"/>
</dbReference>
<dbReference type="EMBL" id="DUIH01000011">
    <property type="protein sequence ID" value="HIH69658.1"/>
    <property type="molecule type" value="Genomic_DNA"/>
</dbReference>
<name>A0A832RSR5_9EURY</name>
<dbReference type="GO" id="GO:0008324">
    <property type="term" value="F:monoatomic cation transmembrane transporter activity"/>
    <property type="evidence" value="ECO:0007669"/>
    <property type="project" value="InterPro"/>
</dbReference>
<dbReference type="AlphaFoldDB" id="A0A832RSR5"/>
<protein>
    <submittedName>
        <fullName evidence="2">Cation:proton antiporter regulatory subunit</fullName>
    </submittedName>
</protein>
<dbReference type="Proteomes" id="UP000600363">
    <property type="component" value="Unassembled WGS sequence"/>
</dbReference>
<dbReference type="InterPro" id="IPR036721">
    <property type="entry name" value="RCK_C_sf"/>
</dbReference>
<evidence type="ECO:0000313" key="2">
    <source>
        <dbReference type="EMBL" id="HIH69658.1"/>
    </source>
</evidence>
<accession>A0A832RSR5</accession>
<evidence type="ECO:0000259" key="1">
    <source>
        <dbReference type="PROSITE" id="PS51202"/>
    </source>
</evidence>
<dbReference type="PIRSF" id="PIRSF005028">
    <property type="entry name" value="KhtT"/>
    <property type="match status" value="1"/>
</dbReference>
<reference evidence="2" key="1">
    <citation type="journal article" date="2020" name="bioRxiv">
        <title>A rank-normalized archaeal taxonomy based on genome phylogeny resolves widespread incomplete and uneven classifications.</title>
        <authorList>
            <person name="Rinke C."/>
            <person name="Chuvochina M."/>
            <person name="Mussig A.J."/>
            <person name="Chaumeil P.-A."/>
            <person name="Waite D.W."/>
            <person name="Whitman W.B."/>
            <person name="Parks D.H."/>
            <person name="Hugenholtz P."/>
        </authorList>
    </citation>
    <scope>NUCLEOTIDE SEQUENCE</scope>
    <source>
        <strain evidence="2">UBA12518</strain>
    </source>
</reference>
<dbReference type="InterPro" id="IPR006037">
    <property type="entry name" value="RCK_C"/>
</dbReference>
<dbReference type="SUPFAM" id="SSF116726">
    <property type="entry name" value="TrkA C-terminal domain-like"/>
    <property type="match status" value="1"/>
</dbReference>
<dbReference type="PROSITE" id="PS51202">
    <property type="entry name" value="RCK_C"/>
    <property type="match status" value="1"/>
</dbReference>
<dbReference type="PANTHER" id="PTHR30445:SF8">
    <property type="entry name" value="K(+)_H(+) ANTIPORTER SUBUNIT KHTT"/>
    <property type="match status" value="1"/>
</dbReference>
<evidence type="ECO:0000313" key="3">
    <source>
        <dbReference type="Proteomes" id="UP000600363"/>
    </source>
</evidence>
<dbReference type="Gene3D" id="3.30.70.1450">
    <property type="entry name" value="Regulator of K+ conductance, C-terminal domain"/>
    <property type="match status" value="1"/>
</dbReference>
<dbReference type="InterPro" id="IPR058776">
    <property type="entry name" value="KhtT-like_N"/>
</dbReference>
<dbReference type="Pfam" id="PF25991">
    <property type="entry name" value="KhtT_N"/>
    <property type="match status" value="1"/>
</dbReference>